<reference evidence="1" key="1">
    <citation type="submission" date="2014-11" db="EMBL/GenBank/DDBJ databases">
        <authorList>
            <person name="Amaro Gonzalez C."/>
        </authorList>
    </citation>
    <scope>NUCLEOTIDE SEQUENCE</scope>
</reference>
<proteinExistence type="predicted"/>
<dbReference type="AlphaFoldDB" id="A0A0E9XRR9"/>
<dbReference type="EMBL" id="GBXM01003258">
    <property type="protein sequence ID" value="JAI05320.1"/>
    <property type="molecule type" value="Transcribed_RNA"/>
</dbReference>
<evidence type="ECO:0000313" key="1">
    <source>
        <dbReference type="EMBL" id="JAI05320.1"/>
    </source>
</evidence>
<reference evidence="1" key="2">
    <citation type="journal article" date="2015" name="Fish Shellfish Immunol.">
        <title>Early steps in the European eel (Anguilla anguilla)-Vibrio vulnificus interaction in the gills: Role of the RtxA13 toxin.</title>
        <authorList>
            <person name="Callol A."/>
            <person name="Pajuelo D."/>
            <person name="Ebbesson L."/>
            <person name="Teles M."/>
            <person name="MacKenzie S."/>
            <person name="Amaro C."/>
        </authorList>
    </citation>
    <scope>NUCLEOTIDE SEQUENCE</scope>
</reference>
<protein>
    <submittedName>
        <fullName evidence="1">Uncharacterized protein</fullName>
    </submittedName>
</protein>
<name>A0A0E9XRR9_ANGAN</name>
<accession>A0A0E9XRR9</accession>
<sequence length="30" mass="3313">MGRPLKTGLLYRPCVRYLTGVASVIIQLHG</sequence>
<organism evidence="1">
    <name type="scientific">Anguilla anguilla</name>
    <name type="common">European freshwater eel</name>
    <name type="synonym">Muraena anguilla</name>
    <dbReference type="NCBI Taxonomy" id="7936"/>
    <lineage>
        <taxon>Eukaryota</taxon>
        <taxon>Metazoa</taxon>
        <taxon>Chordata</taxon>
        <taxon>Craniata</taxon>
        <taxon>Vertebrata</taxon>
        <taxon>Euteleostomi</taxon>
        <taxon>Actinopterygii</taxon>
        <taxon>Neopterygii</taxon>
        <taxon>Teleostei</taxon>
        <taxon>Anguilliformes</taxon>
        <taxon>Anguillidae</taxon>
        <taxon>Anguilla</taxon>
    </lineage>
</organism>